<gene>
    <name evidence="4" type="ORF">ACFSAG_09310</name>
</gene>
<dbReference type="NCBIfam" id="TIGR00254">
    <property type="entry name" value="GGDEF"/>
    <property type="match status" value="1"/>
</dbReference>
<dbReference type="SUPFAM" id="SSF55073">
    <property type="entry name" value="Nucleotide cyclase"/>
    <property type="match status" value="1"/>
</dbReference>
<comment type="catalytic activity">
    <reaction evidence="2">
        <text>2 GTP = 3',3'-c-di-GMP + 2 diphosphate</text>
        <dbReference type="Rhea" id="RHEA:24898"/>
        <dbReference type="ChEBI" id="CHEBI:33019"/>
        <dbReference type="ChEBI" id="CHEBI:37565"/>
        <dbReference type="ChEBI" id="CHEBI:58805"/>
        <dbReference type="EC" id="2.7.7.65"/>
    </reaction>
</comment>
<keyword evidence="5" id="KW-1185">Reference proteome</keyword>
<protein>
    <recommendedName>
        <fullName evidence="1">diguanylate cyclase</fullName>
        <ecNumber evidence="1">2.7.7.65</ecNumber>
    </recommendedName>
</protein>
<dbReference type="EMBL" id="JBHUEL010000008">
    <property type="protein sequence ID" value="MFD1767040.1"/>
    <property type="molecule type" value="Genomic_DNA"/>
</dbReference>
<dbReference type="Proteomes" id="UP001597215">
    <property type="component" value="Unassembled WGS sequence"/>
</dbReference>
<dbReference type="PANTHER" id="PTHR45138:SF9">
    <property type="entry name" value="DIGUANYLATE CYCLASE DGCM-RELATED"/>
    <property type="match status" value="1"/>
</dbReference>
<sequence>MTMLHGNFEGQAAPHNPGLFEWLFGQRKHAPDKQANDRDNLSVVERFRVRHLPLIEQVCEFLANAGLDPIPDHYELGWLYVAGTSGMQRLKIETHLLEYGRIDPVDAVKLLDDIRATMSERALSDMIEEAKHKIGEARATTEQSSRDAASFGINLGISLSDLGDPEKSKTAIVKLQKITAQMMERTARAEAELKNRAKTMGQLRSRLVQSQKLALSDPLTDLPNRRAFDINIKETIELARSKRQPLSIGFCDIDHFKSINDAHGHATGDRVIRYVADTLKKVVGQSIHVARHGGEEFALIFPDKTAEKTADILDNARLALNDRTLYARNTSAEIGHISFSGGVAELRCGENVSALLMRADNALYRAKETGRNKILIAP</sequence>
<evidence type="ECO:0000259" key="3">
    <source>
        <dbReference type="PROSITE" id="PS50887"/>
    </source>
</evidence>
<keyword evidence="4" id="KW-0548">Nucleotidyltransferase</keyword>
<evidence type="ECO:0000256" key="1">
    <source>
        <dbReference type="ARBA" id="ARBA00012528"/>
    </source>
</evidence>
<proteinExistence type="predicted"/>
<comment type="caution">
    <text evidence="4">The sequence shown here is derived from an EMBL/GenBank/DDBJ whole genome shotgun (WGS) entry which is preliminary data.</text>
</comment>
<keyword evidence="4" id="KW-0808">Transferase</keyword>
<dbReference type="EC" id="2.7.7.65" evidence="1"/>
<feature type="domain" description="GGDEF" evidence="3">
    <location>
        <begin position="244"/>
        <end position="378"/>
    </location>
</feature>
<dbReference type="Gene3D" id="3.30.70.270">
    <property type="match status" value="1"/>
</dbReference>
<dbReference type="CDD" id="cd01949">
    <property type="entry name" value="GGDEF"/>
    <property type="match status" value="1"/>
</dbReference>
<evidence type="ECO:0000313" key="5">
    <source>
        <dbReference type="Proteomes" id="UP001597215"/>
    </source>
</evidence>
<dbReference type="InterPro" id="IPR043128">
    <property type="entry name" value="Rev_trsase/Diguanyl_cyclase"/>
</dbReference>
<dbReference type="PANTHER" id="PTHR45138">
    <property type="entry name" value="REGULATORY COMPONENTS OF SENSORY TRANSDUCTION SYSTEM"/>
    <property type="match status" value="1"/>
</dbReference>
<reference evidence="5" key="1">
    <citation type="journal article" date="2019" name="Int. J. Syst. Evol. Microbiol.">
        <title>The Global Catalogue of Microorganisms (GCM) 10K type strain sequencing project: providing services to taxonomists for standard genome sequencing and annotation.</title>
        <authorList>
            <consortium name="The Broad Institute Genomics Platform"/>
            <consortium name="The Broad Institute Genome Sequencing Center for Infectious Disease"/>
            <person name="Wu L."/>
            <person name="Ma J."/>
        </authorList>
    </citation>
    <scope>NUCLEOTIDE SEQUENCE [LARGE SCALE GENOMIC DNA]</scope>
    <source>
        <strain evidence="5">CGMCC 1.12449</strain>
    </source>
</reference>
<evidence type="ECO:0000256" key="2">
    <source>
        <dbReference type="ARBA" id="ARBA00034247"/>
    </source>
</evidence>
<name>A0ABW4ME32_9SPHN</name>
<dbReference type="PROSITE" id="PS50887">
    <property type="entry name" value="GGDEF"/>
    <property type="match status" value="1"/>
</dbReference>
<dbReference type="InterPro" id="IPR029787">
    <property type="entry name" value="Nucleotide_cyclase"/>
</dbReference>
<dbReference type="InterPro" id="IPR000160">
    <property type="entry name" value="GGDEF_dom"/>
</dbReference>
<dbReference type="Pfam" id="PF00990">
    <property type="entry name" value="GGDEF"/>
    <property type="match status" value="1"/>
</dbReference>
<organism evidence="4 5">
    <name type="scientific">Sphingorhabdus buctiana</name>
    <dbReference type="NCBI Taxonomy" id="1508805"/>
    <lineage>
        <taxon>Bacteria</taxon>
        <taxon>Pseudomonadati</taxon>
        <taxon>Pseudomonadota</taxon>
        <taxon>Alphaproteobacteria</taxon>
        <taxon>Sphingomonadales</taxon>
        <taxon>Sphingomonadaceae</taxon>
        <taxon>Sphingorhabdus</taxon>
    </lineage>
</organism>
<dbReference type="SMART" id="SM00267">
    <property type="entry name" value="GGDEF"/>
    <property type="match status" value="1"/>
</dbReference>
<dbReference type="InterPro" id="IPR050469">
    <property type="entry name" value="Diguanylate_Cyclase"/>
</dbReference>
<dbReference type="GO" id="GO:0052621">
    <property type="term" value="F:diguanylate cyclase activity"/>
    <property type="evidence" value="ECO:0007669"/>
    <property type="project" value="UniProtKB-EC"/>
</dbReference>
<accession>A0ABW4ME32</accession>
<evidence type="ECO:0000313" key="4">
    <source>
        <dbReference type="EMBL" id="MFD1767040.1"/>
    </source>
</evidence>
<dbReference type="RefSeq" id="WP_374613740.1">
    <property type="nucleotide sequence ID" value="NZ_JBHUEL010000008.1"/>
</dbReference>